<dbReference type="HAMAP" id="MF_01899">
    <property type="entry name" value="RNase_D"/>
    <property type="match status" value="1"/>
</dbReference>
<gene>
    <name evidence="6 8" type="primary">rnd</name>
    <name evidence="8" type="ORF">ELY38_14355</name>
</gene>
<evidence type="ECO:0000313" key="9">
    <source>
        <dbReference type="Proteomes" id="UP000287023"/>
    </source>
</evidence>
<feature type="domain" description="HRDC" evidence="7">
    <location>
        <begin position="216"/>
        <end position="296"/>
    </location>
</feature>
<dbReference type="NCBIfam" id="TIGR01388">
    <property type="entry name" value="rnd"/>
    <property type="match status" value="1"/>
</dbReference>
<dbReference type="OrthoDB" id="9800549at2"/>
<comment type="cofactor">
    <cofactor evidence="6">
        <name>a divalent metal cation</name>
        <dbReference type="ChEBI" id="CHEBI:60240"/>
    </cofactor>
</comment>
<dbReference type="Pfam" id="PF00570">
    <property type="entry name" value="HRDC"/>
    <property type="match status" value="1"/>
</dbReference>
<dbReference type="GO" id="GO:0000166">
    <property type="term" value="F:nucleotide binding"/>
    <property type="evidence" value="ECO:0007669"/>
    <property type="project" value="InterPro"/>
</dbReference>
<dbReference type="CDD" id="cd06142">
    <property type="entry name" value="RNaseD_exo"/>
    <property type="match status" value="1"/>
</dbReference>
<dbReference type="InterPro" id="IPR051086">
    <property type="entry name" value="RNase_D-like"/>
</dbReference>
<comment type="caution">
    <text evidence="8">The sequence shown here is derived from an EMBL/GenBank/DDBJ whole genome shotgun (WGS) entry which is preliminary data.</text>
</comment>
<dbReference type="AlphaFoldDB" id="A0A433KJQ2"/>
<sequence>MSSLASPVYQWIDSPEALDAACESVAGADVIALDTEFFRENTFFPVPALIQFAAGDLAYLIDPLATPCTSAFRQLLQSRAIKLLHACSEDLEVLQHWAGVLPTPLVDTQVAQGLLGETPSMGYQKLVEFWMGETLPKEETRSNWLERPLTPSQRDYAALDVIYLLKVWTLQAERLSDLGRCEWLIQECAGLIEQAGRSVEADGQWFARQRQLWRLNPRQLEAYRLMTIWREGETRRRNLPRNWLISDKLLFAAAEAMPKNRYELSEVEGFKPALIKKEGDTLLALIRQAQHADEGELPVCWPDPMQPAFKRRFKALKHVVTEKAGELGIASEVLMRRRDIEELVMQDMADKPLTLPEGWRGDCLSAGFIQALEEFQNE</sequence>
<organism evidence="8 9">
    <name type="scientific">Vreelandella nanhaiensis</name>
    <dbReference type="NCBI Taxonomy" id="1258546"/>
    <lineage>
        <taxon>Bacteria</taxon>
        <taxon>Pseudomonadati</taxon>
        <taxon>Pseudomonadota</taxon>
        <taxon>Gammaproteobacteria</taxon>
        <taxon>Oceanospirillales</taxon>
        <taxon>Halomonadaceae</taxon>
        <taxon>Vreelandella</taxon>
    </lineage>
</organism>
<evidence type="ECO:0000256" key="6">
    <source>
        <dbReference type="HAMAP-Rule" id="MF_01899"/>
    </source>
</evidence>
<dbReference type="InterPro" id="IPR044876">
    <property type="entry name" value="HRDC_dom_sf"/>
</dbReference>
<dbReference type="RefSeq" id="WP_127062937.1">
    <property type="nucleotide sequence ID" value="NZ_RZHF01000022.1"/>
</dbReference>
<dbReference type="Pfam" id="PF01612">
    <property type="entry name" value="DNA_pol_A_exo1"/>
    <property type="match status" value="1"/>
</dbReference>
<dbReference type="InterPro" id="IPR006292">
    <property type="entry name" value="RNase_D"/>
</dbReference>
<evidence type="ECO:0000259" key="7">
    <source>
        <dbReference type="PROSITE" id="PS50967"/>
    </source>
</evidence>
<dbReference type="InterPro" id="IPR002562">
    <property type="entry name" value="3'-5'_exonuclease_dom"/>
</dbReference>
<dbReference type="InterPro" id="IPR002121">
    <property type="entry name" value="HRDC_dom"/>
</dbReference>
<dbReference type="Gene3D" id="1.10.150.80">
    <property type="entry name" value="HRDC domain"/>
    <property type="match status" value="2"/>
</dbReference>
<evidence type="ECO:0000256" key="1">
    <source>
        <dbReference type="ARBA" id="ARBA00022490"/>
    </source>
</evidence>
<evidence type="ECO:0000256" key="2">
    <source>
        <dbReference type="ARBA" id="ARBA00022694"/>
    </source>
</evidence>
<dbReference type="GO" id="GO:0042780">
    <property type="term" value="P:tRNA 3'-end processing"/>
    <property type="evidence" value="ECO:0007669"/>
    <property type="project" value="UniProtKB-UniRule"/>
</dbReference>
<dbReference type="SUPFAM" id="SSF53098">
    <property type="entry name" value="Ribonuclease H-like"/>
    <property type="match status" value="1"/>
</dbReference>
<comment type="catalytic activity">
    <reaction evidence="6">
        <text>Exonucleolytic cleavage that removes extra residues from the 3'-terminus of tRNA to produce 5'-mononucleotides.</text>
        <dbReference type="EC" id="3.1.13.5"/>
    </reaction>
</comment>
<evidence type="ECO:0000256" key="5">
    <source>
        <dbReference type="ARBA" id="ARBA00022839"/>
    </source>
</evidence>
<dbReference type="InterPro" id="IPR012337">
    <property type="entry name" value="RNaseH-like_sf"/>
</dbReference>
<dbReference type="GO" id="GO:0033890">
    <property type="term" value="F:ribonuclease D activity"/>
    <property type="evidence" value="ECO:0007669"/>
    <property type="project" value="UniProtKB-UniRule"/>
</dbReference>
<dbReference type="EC" id="3.1.13.5" evidence="6"/>
<protein>
    <recommendedName>
        <fullName evidence="6">Ribonuclease D</fullName>
        <shortName evidence="6">RNase D</shortName>
        <ecNumber evidence="6">3.1.13.5</ecNumber>
    </recommendedName>
</protein>
<comment type="similarity">
    <text evidence="6">Belongs to the RNase D family.</text>
</comment>
<dbReference type="PANTHER" id="PTHR47649">
    <property type="entry name" value="RIBONUCLEASE D"/>
    <property type="match status" value="1"/>
</dbReference>
<dbReference type="EMBL" id="RZHF01000022">
    <property type="protein sequence ID" value="RUR29814.1"/>
    <property type="molecule type" value="Genomic_DNA"/>
</dbReference>
<accession>A0A433KJQ2</accession>
<dbReference type="InterPro" id="IPR036397">
    <property type="entry name" value="RNaseH_sf"/>
</dbReference>
<comment type="function">
    <text evidence="6">Exonuclease involved in the 3' processing of various precursor tRNAs. Initiates hydrolysis at the 3'-terminus of an RNA molecule and releases 5'-mononucleotides.</text>
</comment>
<dbReference type="SMART" id="SM00341">
    <property type="entry name" value="HRDC"/>
    <property type="match status" value="1"/>
</dbReference>
<evidence type="ECO:0000256" key="4">
    <source>
        <dbReference type="ARBA" id="ARBA00022801"/>
    </source>
</evidence>
<keyword evidence="1 6" id="KW-0963">Cytoplasm</keyword>
<dbReference type="InterPro" id="IPR010997">
    <property type="entry name" value="HRDC-like_sf"/>
</dbReference>
<dbReference type="SMART" id="SM00474">
    <property type="entry name" value="35EXOc"/>
    <property type="match status" value="1"/>
</dbReference>
<keyword evidence="3 6" id="KW-0540">Nuclease</keyword>
<dbReference type="GO" id="GO:0003676">
    <property type="term" value="F:nucleic acid binding"/>
    <property type="evidence" value="ECO:0007669"/>
    <property type="project" value="InterPro"/>
</dbReference>
<reference evidence="8 9" key="1">
    <citation type="submission" date="2018-12" db="EMBL/GenBank/DDBJ databases">
        <title>three novel Halomonas strain isolated from plants.</title>
        <authorList>
            <person name="Sun C."/>
        </authorList>
    </citation>
    <scope>NUCLEOTIDE SEQUENCE [LARGE SCALE GENOMIC DNA]</scope>
    <source>
        <strain evidence="8 9">JCM 18142</strain>
    </source>
</reference>
<evidence type="ECO:0000256" key="3">
    <source>
        <dbReference type="ARBA" id="ARBA00022722"/>
    </source>
</evidence>
<dbReference type="GO" id="GO:0008408">
    <property type="term" value="F:3'-5' exonuclease activity"/>
    <property type="evidence" value="ECO:0007669"/>
    <property type="project" value="InterPro"/>
</dbReference>
<proteinExistence type="inferred from homology"/>
<dbReference type="Gene3D" id="3.30.420.10">
    <property type="entry name" value="Ribonuclease H-like superfamily/Ribonuclease H"/>
    <property type="match status" value="1"/>
</dbReference>
<dbReference type="Pfam" id="PF21293">
    <property type="entry name" value="RNAseD_HRDC_C"/>
    <property type="match status" value="1"/>
</dbReference>
<dbReference type="PROSITE" id="PS50967">
    <property type="entry name" value="HRDC"/>
    <property type="match status" value="1"/>
</dbReference>
<name>A0A433KJQ2_9GAMM</name>
<comment type="subcellular location">
    <subcellularLocation>
        <location evidence="6">Cytoplasm</location>
    </subcellularLocation>
</comment>
<evidence type="ECO:0000313" key="8">
    <source>
        <dbReference type="EMBL" id="RUR29814.1"/>
    </source>
</evidence>
<dbReference type="PANTHER" id="PTHR47649:SF1">
    <property type="entry name" value="RIBONUCLEASE D"/>
    <property type="match status" value="1"/>
</dbReference>
<dbReference type="SUPFAM" id="SSF47819">
    <property type="entry name" value="HRDC-like"/>
    <property type="match status" value="2"/>
</dbReference>
<keyword evidence="4 6" id="KW-0378">Hydrolase</keyword>
<keyword evidence="2 6" id="KW-0819">tRNA processing</keyword>
<dbReference type="GO" id="GO:0005737">
    <property type="term" value="C:cytoplasm"/>
    <property type="evidence" value="ECO:0007669"/>
    <property type="project" value="UniProtKB-SubCell"/>
</dbReference>
<dbReference type="InterPro" id="IPR048579">
    <property type="entry name" value="RNAseD_HRDC_C"/>
</dbReference>
<keyword evidence="5 6" id="KW-0269">Exonuclease</keyword>
<keyword evidence="9" id="KW-1185">Reference proteome</keyword>
<dbReference type="Proteomes" id="UP000287023">
    <property type="component" value="Unassembled WGS sequence"/>
</dbReference>